<name>A0A3M2KUL2_9NOCA</name>
<dbReference type="InterPro" id="IPR053145">
    <property type="entry name" value="AB_hydrolase_Est10"/>
</dbReference>
<dbReference type="Pfam" id="PF12146">
    <property type="entry name" value="Hydrolase_4"/>
    <property type="match status" value="1"/>
</dbReference>
<sequence>MRSSLALASTAVVGALVAGCSSTGPAEPAAGPPKGAPTGQWNGTLVVPDKPILVGVNFTGTHPTITIPSQGVFETPVAQVDLHPATLAFALPEVPGSPAFHGRYDSGRELITGTLTQGGKEVPLTLEPGPVALPPRPQQPHPPFPYRSEDVEFHSNPAVPISGTLTVPPTPGRHPAVVLIDGSGPLDRDESVAGHKPFLLLADTLTRAGYAVLRYDKRGVGRSGGTLTSASYTDLANDIAAAVDLLRTRPDIQPDRIGLFGHSEGGYLAPLVAARPGSHVAFVVMMAGPATSGSEVLIDQNRRIAAAQGADAATIAAQVGFVMSLNSLIRTGDTEAVRRYTSDHNATLPPDRQQSAAALDPLASIYFDSLVRYDPRPALTALRVPVLAFYGGKDLQVSAAQNAPLAQQLLARAPSSDVQVFPGLNHMMQPAGSGLPAEYATIETTIAPEVLDYVTTWLRAHAPAP</sequence>
<dbReference type="PANTHER" id="PTHR43265">
    <property type="entry name" value="ESTERASE ESTD"/>
    <property type="match status" value="1"/>
</dbReference>
<dbReference type="OrthoDB" id="9809549at2"/>
<keyword evidence="1 4" id="KW-0378">Hydrolase</keyword>
<accession>A0A3M2KUL2</accession>
<dbReference type="GO" id="GO:0052689">
    <property type="term" value="F:carboxylic ester hydrolase activity"/>
    <property type="evidence" value="ECO:0007669"/>
    <property type="project" value="TreeGrafter"/>
</dbReference>
<evidence type="ECO:0000259" key="3">
    <source>
        <dbReference type="Pfam" id="PF12146"/>
    </source>
</evidence>
<dbReference type="Proteomes" id="UP000279275">
    <property type="component" value="Unassembled WGS sequence"/>
</dbReference>
<dbReference type="SUPFAM" id="SSF53474">
    <property type="entry name" value="alpha/beta-Hydrolases"/>
    <property type="match status" value="1"/>
</dbReference>
<dbReference type="EMBL" id="RFFH01000016">
    <property type="protein sequence ID" value="RMI29149.1"/>
    <property type="molecule type" value="Genomic_DNA"/>
</dbReference>
<dbReference type="Gene3D" id="3.40.50.1820">
    <property type="entry name" value="alpha/beta hydrolase"/>
    <property type="match status" value="1"/>
</dbReference>
<feature type="signal peptide" evidence="2">
    <location>
        <begin position="1"/>
        <end position="26"/>
    </location>
</feature>
<organism evidence="4 5">
    <name type="scientific">Nocardia stercoris</name>
    <dbReference type="NCBI Taxonomy" id="2483361"/>
    <lineage>
        <taxon>Bacteria</taxon>
        <taxon>Bacillati</taxon>
        <taxon>Actinomycetota</taxon>
        <taxon>Actinomycetes</taxon>
        <taxon>Mycobacteriales</taxon>
        <taxon>Nocardiaceae</taxon>
        <taxon>Nocardia</taxon>
    </lineage>
</organism>
<evidence type="ECO:0000256" key="2">
    <source>
        <dbReference type="SAM" id="SignalP"/>
    </source>
</evidence>
<protein>
    <submittedName>
        <fullName evidence="4">Alpha/beta fold hydrolase</fullName>
    </submittedName>
</protein>
<keyword evidence="5" id="KW-1185">Reference proteome</keyword>
<evidence type="ECO:0000256" key="1">
    <source>
        <dbReference type="ARBA" id="ARBA00022801"/>
    </source>
</evidence>
<feature type="domain" description="Serine aminopeptidase S33" evidence="3">
    <location>
        <begin position="201"/>
        <end position="428"/>
    </location>
</feature>
<reference evidence="4 5" key="1">
    <citation type="submission" date="2018-10" db="EMBL/GenBank/DDBJ databases">
        <title>Isolation from cow dung.</title>
        <authorList>
            <person name="Ling L."/>
        </authorList>
    </citation>
    <scope>NUCLEOTIDE SEQUENCE [LARGE SCALE GENOMIC DNA]</scope>
    <source>
        <strain evidence="4 5">NEAU-LL90</strain>
    </source>
</reference>
<dbReference type="GO" id="GO:0006508">
    <property type="term" value="P:proteolysis"/>
    <property type="evidence" value="ECO:0007669"/>
    <property type="project" value="InterPro"/>
</dbReference>
<dbReference type="RefSeq" id="WP_122191017.1">
    <property type="nucleotide sequence ID" value="NZ_RFFH01000016.1"/>
</dbReference>
<dbReference type="InterPro" id="IPR002471">
    <property type="entry name" value="Pept_S9_AS"/>
</dbReference>
<dbReference type="PANTHER" id="PTHR43265:SF1">
    <property type="entry name" value="ESTERASE ESTD"/>
    <property type="match status" value="1"/>
</dbReference>
<feature type="chain" id="PRO_5039313104" evidence="2">
    <location>
        <begin position="27"/>
        <end position="465"/>
    </location>
</feature>
<dbReference type="InterPro" id="IPR029058">
    <property type="entry name" value="AB_hydrolase_fold"/>
</dbReference>
<evidence type="ECO:0000313" key="4">
    <source>
        <dbReference type="EMBL" id="RMI29149.1"/>
    </source>
</evidence>
<dbReference type="PROSITE" id="PS00708">
    <property type="entry name" value="PRO_ENDOPEP_SER"/>
    <property type="match status" value="1"/>
</dbReference>
<dbReference type="InterPro" id="IPR022742">
    <property type="entry name" value="Hydrolase_4"/>
</dbReference>
<evidence type="ECO:0000313" key="5">
    <source>
        <dbReference type="Proteomes" id="UP000279275"/>
    </source>
</evidence>
<keyword evidence="2" id="KW-0732">Signal</keyword>
<dbReference type="AlphaFoldDB" id="A0A3M2KUL2"/>
<proteinExistence type="predicted"/>
<gene>
    <name evidence="4" type="ORF">EBN03_27405</name>
</gene>
<comment type="caution">
    <text evidence="4">The sequence shown here is derived from an EMBL/GenBank/DDBJ whole genome shotgun (WGS) entry which is preliminary data.</text>
</comment>
<dbReference type="GO" id="GO:0004252">
    <property type="term" value="F:serine-type endopeptidase activity"/>
    <property type="evidence" value="ECO:0007669"/>
    <property type="project" value="InterPro"/>
</dbReference>
<dbReference type="PROSITE" id="PS51257">
    <property type="entry name" value="PROKAR_LIPOPROTEIN"/>
    <property type="match status" value="1"/>
</dbReference>